<evidence type="ECO:0000256" key="2">
    <source>
        <dbReference type="PIRSR" id="PIRSR005211-1"/>
    </source>
</evidence>
<dbReference type="NCBIfam" id="NF008218">
    <property type="entry name" value="PRK10985.1"/>
    <property type="match status" value="1"/>
</dbReference>
<dbReference type="RefSeq" id="WP_107865731.1">
    <property type="nucleotide sequence ID" value="NZ_QAON01000007.1"/>
</dbReference>
<dbReference type="InterPro" id="IPR012020">
    <property type="entry name" value="ABHD4"/>
</dbReference>
<evidence type="ECO:0000259" key="3">
    <source>
        <dbReference type="Pfam" id="PF00561"/>
    </source>
</evidence>
<feature type="active site" description="Charge relay system" evidence="2">
    <location>
        <position position="311"/>
    </location>
</feature>
<keyword evidence="5" id="KW-1185">Reference proteome</keyword>
<feature type="active site" description="Charge relay system" evidence="2">
    <location>
        <position position="149"/>
    </location>
</feature>
<dbReference type="InterPro" id="IPR029058">
    <property type="entry name" value="AB_hydrolase_fold"/>
</dbReference>
<comment type="similarity">
    <text evidence="1">Belongs to the AB hydrolase superfamily. AB hydrolase 4 family.</text>
</comment>
<comment type="caution">
    <text evidence="4">The sequence shown here is derived from an EMBL/GenBank/DDBJ whole genome shotgun (WGS) entry which is preliminary data.</text>
</comment>
<organism evidence="4 5">
    <name type="scientific">Agitococcus lubricus</name>
    <dbReference type="NCBI Taxonomy" id="1077255"/>
    <lineage>
        <taxon>Bacteria</taxon>
        <taxon>Pseudomonadati</taxon>
        <taxon>Pseudomonadota</taxon>
        <taxon>Gammaproteobacteria</taxon>
        <taxon>Moraxellales</taxon>
        <taxon>Moraxellaceae</taxon>
        <taxon>Agitococcus</taxon>
    </lineage>
</organism>
<dbReference type="GO" id="GO:0034338">
    <property type="term" value="F:short-chain carboxylesterase activity"/>
    <property type="evidence" value="ECO:0007669"/>
    <property type="project" value="TreeGrafter"/>
</dbReference>
<name>A0A2T5IZD0_9GAMM</name>
<dbReference type="Pfam" id="PF00561">
    <property type="entry name" value="Abhydrolase_1"/>
    <property type="match status" value="1"/>
</dbReference>
<dbReference type="AlphaFoldDB" id="A0A2T5IZD0"/>
<dbReference type="Gene3D" id="3.40.50.1820">
    <property type="entry name" value="alpha/beta hydrolase"/>
    <property type="match status" value="1"/>
</dbReference>
<dbReference type="InterPro" id="IPR000073">
    <property type="entry name" value="AB_hydrolase_1"/>
</dbReference>
<gene>
    <name evidence="4" type="ORF">C8N29_107141</name>
</gene>
<sequence length="343" mass="38507">MTPPSFKKGFFVSPFRPASGLANAHLQTLFPSFHRRKPLSLKRERQKIYLADGDFLLLDYHTPKQCEPNAPLVLVIHGLSGSSESHYVLGLQRALAAIGWPSVAMNCRGATEPNQQTRAYHAGASDDVIAVYQHLLQHQARPIMIVGYSLGGAMTLKTLAELGTDERLWAGVAVSAPLELGICAQRLDRGLSKIYRRYLLTGLRQLWEAKHAHFVQQGAQAQAQQIAECLAKSPYQSFWQFDDQLMAPLHGFDNVHDYYSRCRPTQFLTHIRTPTLIIHAHDDPFMSSDVIPPSHTLSSCIHFELAQQGGHVGFITGSIQKPIYYLEQRIPAFLQMIQRQHAH</sequence>
<protein>
    <recommendedName>
        <fullName evidence="3">AB hydrolase-1 domain-containing protein</fullName>
    </recommendedName>
</protein>
<evidence type="ECO:0000313" key="4">
    <source>
        <dbReference type="EMBL" id="PTQ89408.1"/>
    </source>
</evidence>
<evidence type="ECO:0000313" key="5">
    <source>
        <dbReference type="Proteomes" id="UP000244223"/>
    </source>
</evidence>
<dbReference type="PIRSF" id="PIRSF005211">
    <property type="entry name" value="Ab_hydro_YheT"/>
    <property type="match status" value="1"/>
</dbReference>
<dbReference type="SUPFAM" id="SSF53474">
    <property type="entry name" value="alpha/beta-Hydrolases"/>
    <property type="match status" value="1"/>
</dbReference>
<dbReference type="EMBL" id="QAON01000007">
    <property type="protein sequence ID" value="PTQ89408.1"/>
    <property type="molecule type" value="Genomic_DNA"/>
</dbReference>
<dbReference type="Proteomes" id="UP000244223">
    <property type="component" value="Unassembled WGS sequence"/>
</dbReference>
<feature type="domain" description="AB hydrolase-1" evidence="3">
    <location>
        <begin position="71"/>
        <end position="317"/>
    </location>
</feature>
<dbReference type="PANTHER" id="PTHR10794:SF94">
    <property type="entry name" value="ESTERASE YHET-RELATED"/>
    <property type="match status" value="1"/>
</dbReference>
<dbReference type="GO" id="GO:0047372">
    <property type="term" value="F:monoacylglycerol lipase activity"/>
    <property type="evidence" value="ECO:0007669"/>
    <property type="project" value="TreeGrafter"/>
</dbReference>
<dbReference type="InterPro" id="IPR050960">
    <property type="entry name" value="AB_hydrolase_4_sf"/>
</dbReference>
<dbReference type="PANTHER" id="PTHR10794">
    <property type="entry name" value="ABHYDROLASE DOMAIN-CONTAINING PROTEIN"/>
    <property type="match status" value="1"/>
</dbReference>
<proteinExistence type="inferred from homology"/>
<reference evidence="4 5" key="1">
    <citation type="submission" date="2018-04" db="EMBL/GenBank/DDBJ databases">
        <title>Genomic Encyclopedia of Archaeal and Bacterial Type Strains, Phase II (KMG-II): from individual species to whole genera.</title>
        <authorList>
            <person name="Goeker M."/>
        </authorList>
    </citation>
    <scope>NUCLEOTIDE SEQUENCE [LARGE SCALE GENOMIC DNA]</scope>
    <source>
        <strain evidence="4 5">DSM 5822</strain>
    </source>
</reference>
<feature type="active site" description="Charge relay system" evidence="2">
    <location>
        <position position="283"/>
    </location>
</feature>
<accession>A0A2T5IZD0</accession>
<dbReference type="OrthoDB" id="9800213at2"/>
<evidence type="ECO:0000256" key="1">
    <source>
        <dbReference type="ARBA" id="ARBA00010884"/>
    </source>
</evidence>